<evidence type="ECO:0000259" key="3">
    <source>
        <dbReference type="PROSITE" id="PS50977"/>
    </source>
</evidence>
<dbReference type="GO" id="GO:0000976">
    <property type="term" value="F:transcription cis-regulatory region binding"/>
    <property type="evidence" value="ECO:0007669"/>
    <property type="project" value="TreeGrafter"/>
</dbReference>
<dbReference type="PRINTS" id="PR00455">
    <property type="entry name" value="HTHTETR"/>
</dbReference>
<organism evidence="4 5">
    <name type="scientific">Lysinibacillus telephonicus</name>
    <dbReference type="NCBI Taxonomy" id="1714840"/>
    <lineage>
        <taxon>Bacteria</taxon>
        <taxon>Bacillati</taxon>
        <taxon>Bacillota</taxon>
        <taxon>Bacilli</taxon>
        <taxon>Bacillales</taxon>
        <taxon>Bacillaceae</taxon>
        <taxon>Lysinibacillus</taxon>
    </lineage>
</organism>
<dbReference type="Proteomes" id="UP000276349">
    <property type="component" value="Unassembled WGS sequence"/>
</dbReference>
<evidence type="ECO:0000256" key="2">
    <source>
        <dbReference type="PROSITE-ProRule" id="PRU00335"/>
    </source>
</evidence>
<evidence type="ECO:0000313" key="4">
    <source>
        <dbReference type="EMBL" id="RTQ95758.1"/>
    </source>
</evidence>
<feature type="DNA-binding region" description="H-T-H motif" evidence="2">
    <location>
        <begin position="24"/>
        <end position="43"/>
    </location>
</feature>
<dbReference type="PROSITE" id="PS50977">
    <property type="entry name" value="HTH_TETR_2"/>
    <property type="match status" value="1"/>
</dbReference>
<dbReference type="Pfam" id="PF00440">
    <property type="entry name" value="TetR_N"/>
    <property type="match status" value="1"/>
</dbReference>
<dbReference type="SUPFAM" id="SSF48498">
    <property type="entry name" value="Tetracyclin repressor-like, C-terminal domain"/>
    <property type="match status" value="1"/>
</dbReference>
<protein>
    <submittedName>
        <fullName evidence="4">TetR/AcrR family transcriptional regulator</fullName>
    </submittedName>
</protein>
<dbReference type="SUPFAM" id="SSF46689">
    <property type="entry name" value="Homeodomain-like"/>
    <property type="match status" value="1"/>
</dbReference>
<dbReference type="InterPro" id="IPR009057">
    <property type="entry name" value="Homeodomain-like_sf"/>
</dbReference>
<dbReference type="PANTHER" id="PTHR30055">
    <property type="entry name" value="HTH-TYPE TRANSCRIPTIONAL REGULATOR RUTR"/>
    <property type="match status" value="1"/>
</dbReference>
<dbReference type="Pfam" id="PF13972">
    <property type="entry name" value="TetR"/>
    <property type="match status" value="1"/>
</dbReference>
<keyword evidence="1 2" id="KW-0238">DNA-binding</keyword>
<comment type="caution">
    <text evidence="4">The sequence shown here is derived from an EMBL/GenBank/DDBJ whole genome shotgun (WGS) entry which is preliminary data.</text>
</comment>
<dbReference type="InterPro" id="IPR001647">
    <property type="entry name" value="HTH_TetR"/>
</dbReference>
<name>A0A431UWL2_9BACI</name>
<feature type="domain" description="HTH tetR-type" evidence="3">
    <location>
        <begin position="1"/>
        <end position="61"/>
    </location>
</feature>
<dbReference type="OrthoDB" id="277085at2"/>
<evidence type="ECO:0000256" key="1">
    <source>
        <dbReference type="ARBA" id="ARBA00023125"/>
    </source>
</evidence>
<dbReference type="InterPro" id="IPR036271">
    <property type="entry name" value="Tet_transcr_reg_TetR-rel_C_sf"/>
</dbReference>
<reference evidence="4 5" key="1">
    <citation type="submission" date="2018-12" db="EMBL/GenBank/DDBJ databases">
        <authorList>
            <person name="Yu L."/>
        </authorList>
    </citation>
    <scope>NUCLEOTIDE SEQUENCE [LARGE SCALE GENOMIC DNA]</scope>
    <source>
        <strain evidence="4 5">S5H2222</strain>
    </source>
</reference>
<dbReference type="GO" id="GO:0003700">
    <property type="term" value="F:DNA-binding transcription factor activity"/>
    <property type="evidence" value="ECO:0007669"/>
    <property type="project" value="TreeGrafter"/>
</dbReference>
<dbReference type="PANTHER" id="PTHR30055:SF226">
    <property type="entry name" value="HTH-TYPE TRANSCRIPTIONAL REGULATOR PKSA"/>
    <property type="match status" value="1"/>
</dbReference>
<gene>
    <name evidence="4" type="ORF">EKG35_01895</name>
</gene>
<dbReference type="AlphaFoldDB" id="A0A431UWL2"/>
<proteinExistence type="predicted"/>
<accession>A0A431UWL2</accession>
<sequence>MDTRERILQATIELIMEKGFKGATTRAIAQKAGVNEITLFRHFNNKMGIVKAAFEKVSYVPSLSKAIKENVEWDLEKDLLMFSKLYQQLLYENRDLIMISLKEAALLSELQQHITDIPRQLKENLIEYFNSMREAGKLIETNVEAQALALIWMNFSFFMSRSQHDNKITDLTEEEFLKNTVRVLARGLTL</sequence>
<evidence type="ECO:0000313" key="5">
    <source>
        <dbReference type="Proteomes" id="UP000276349"/>
    </source>
</evidence>
<dbReference type="InterPro" id="IPR050109">
    <property type="entry name" value="HTH-type_TetR-like_transc_reg"/>
</dbReference>
<keyword evidence="5" id="KW-1185">Reference proteome</keyword>
<dbReference type="InterPro" id="IPR025722">
    <property type="entry name" value="TetR"/>
</dbReference>
<dbReference type="Gene3D" id="1.10.357.10">
    <property type="entry name" value="Tetracycline Repressor, domain 2"/>
    <property type="match status" value="1"/>
</dbReference>
<dbReference type="RefSeq" id="WP_126292624.1">
    <property type="nucleotide sequence ID" value="NZ_CP155468.1"/>
</dbReference>
<dbReference type="EMBL" id="RXNR01000004">
    <property type="protein sequence ID" value="RTQ95758.1"/>
    <property type="molecule type" value="Genomic_DNA"/>
</dbReference>